<comment type="caution">
    <text evidence="8">The sequence shown here is derived from an EMBL/GenBank/DDBJ whole genome shotgun (WGS) entry which is preliminary data.</text>
</comment>
<dbReference type="HAMAP" id="MF_01676">
    <property type="entry name" value="AhpD"/>
    <property type="match status" value="1"/>
</dbReference>
<dbReference type="InterPro" id="IPR004675">
    <property type="entry name" value="AhpD_core"/>
</dbReference>
<evidence type="ECO:0000256" key="4">
    <source>
        <dbReference type="ARBA" id="ARBA00023157"/>
    </source>
</evidence>
<organism evidence="8 9">
    <name type="scientific">Allokutzneria multivorans</name>
    <dbReference type="NCBI Taxonomy" id="1142134"/>
    <lineage>
        <taxon>Bacteria</taxon>
        <taxon>Bacillati</taxon>
        <taxon>Actinomycetota</taxon>
        <taxon>Actinomycetes</taxon>
        <taxon>Pseudonocardiales</taxon>
        <taxon>Pseudonocardiaceae</taxon>
        <taxon>Allokutzneria</taxon>
    </lineage>
</organism>
<name>A0ABP7R7X5_9PSEU</name>
<feature type="active site" description="Cysteine sulfenic acid (-SOH) intermediate" evidence="6">
    <location>
        <position position="126"/>
    </location>
</feature>
<feature type="disulfide bond" description="Interchain (with AhpC); in linked form" evidence="6">
    <location>
        <position position="126"/>
    </location>
</feature>
<sequence>MSLDALRAALPEYAADIEQNLGLVFTGSSLSEQQLWGTAVAVAVAARNAVVLRELAEDLAPEVVTAAKAAASVMAMNNVYFRAKHMIGSELPARLRMRVVARPGVDKIDFELWCLAVSAVTGCEVCVVAHNDALRAAGVSAEAVNDALRIAAVVHSAAVTLDAEQALARG</sequence>
<feature type="active site" description="Proton donor" evidence="6">
    <location>
        <position position="123"/>
    </location>
</feature>
<comment type="subunit">
    <text evidence="6">Homotrimer.</text>
</comment>
<dbReference type="SUPFAM" id="SSF69118">
    <property type="entry name" value="AhpD-like"/>
    <property type="match status" value="1"/>
</dbReference>
<dbReference type="PANTHER" id="PTHR33930">
    <property type="entry name" value="ALKYL HYDROPEROXIDE REDUCTASE AHPD"/>
    <property type="match status" value="1"/>
</dbReference>
<evidence type="ECO:0000256" key="3">
    <source>
        <dbReference type="ARBA" id="ARBA00023002"/>
    </source>
</evidence>
<evidence type="ECO:0000259" key="7">
    <source>
        <dbReference type="Pfam" id="PF02627"/>
    </source>
</evidence>
<protein>
    <recommendedName>
        <fullName evidence="6">Alkyl hydroperoxide reductase AhpD</fullName>
        <ecNumber evidence="6">1.11.1.28</ecNumber>
    </recommendedName>
    <alternativeName>
        <fullName evidence="6">Alkylhydroperoxidase AhpD</fullName>
    </alternativeName>
</protein>
<feature type="disulfide bond" evidence="6">
    <location>
        <begin position="123"/>
        <end position="126"/>
    </location>
</feature>
<dbReference type="Pfam" id="PF02627">
    <property type="entry name" value="CMD"/>
    <property type="match status" value="1"/>
</dbReference>
<keyword evidence="3 6" id="KW-0560">Oxidoreductase</keyword>
<dbReference type="EC" id="1.11.1.28" evidence="6"/>
<comment type="function">
    <text evidence="6">Antioxidant protein with alkyl hydroperoxidase activity. Required for the reduction of the AhpC active site cysteine residues and for the regeneration of the AhpC enzyme activity.</text>
</comment>
<reference evidence="9" key="1">
    <citation type="journal article" date="2019" name="Int. J. Syst. Evol. Microbiol.">
        <title>The Global Catalogue of Microorganisms (GCM) 10K type strain sequencing project: providing services to taxonomists for standard genome sequencing and annotation.</title>
        <authorList>
            <consortium name="The Broad Institute Genomics Platform"/>
            <consortium name="The Broad Institute Genome Sequencing Center for Infectious Disease"/>
            <person name="Wu L."/>
            <person name="Ma J."/>
        </authorList>
    </citation>
    <scope>NUCLEOTIDE SEQUENCE [LARGE SCALE GENOMIC DNA]</scope>
    <source>
        <strain evidence="9">JCM 17342</strain>
    </source>
</reference>
<comment type="similarity">
    <text evidence="6">Belongs to the AhpD family.</text>
</comment>
<keyword evidence="2 6" id="KW-0049">Antioxidant</keyword>
<gene>
    <name evidence="6" type="primary">ahpD</name>
    <name evidence="8" type="ORF">GCM10022247_10220</name>
</gene>
<dbReference type="InterPro" id="IPR029032">
    <property type="entry name" value="AhpD-like"/>
</dbReference>
<dbReference type="Gene3D" id="1.20.1290.10">
    <property type="entry name" value="AhpD-like"/>
    <property type="match status" value="1"/>
</dbReference>
<dbReference type="InterPro" id="IPR004674">
    <property type="entry name" value="AhpD"/>
</dbReference>
<evidence type="ECO:0000256" key="1">
    <source>
        <dbReference type="ARBA" id="ARBA00022559"/>
    </source>
</evidence>
<dbReference type="NCBIfam" id="TIGR00777">
    <property type="entry name" value="ahpD"/>
    <property type="match status" value="1"/>
</dbReference>
<evidence type="ECO:0000256" key="6">
    <source>
        <dbReference type="HAMAP-Rule" id="MF_01676"/>
    </source>
</evidence>
<proteinExistence type="inferred from homology"/>
<dbReference type="EMBL" id="BAABAL010000005">
    <property type="protein sequence ID" value="GAA3992933.1"/>
    <property type="molecule type" value="Genomic_DNA"/>
</dbReference>
<evidence type="ECO:0000313" key="8">
    <source>
        <dbReference type="EMBL" id="GAA3992933.1"/>
    </source>
</evidence>
<dbReference type="NCBIfam" id="TIGR00778">
    <property type="entry name" value="ahpD_dom"/>
    <property type="match status" value="1"/>
</dbReference>
<dbReference type="PANTHER" id="PTHR33930:SF7">
    <property type="entry name" value="ALKYL HYDROPEROXIDE REDUCTASE AHPD"/>
    <property type="match status" value="1"/>
</dbReference>
<dbReference type="Proteomes" id="UP001501747">
    <property type="component" value="Unassembled WGS sequence"/>
</dbReference>
<keyword evidence="1 6" id="KW-0575">Peroxidase</keyword>
<evidence type="ECO:0000256" key="5">
    <source>
        <dbReference type="ARBA" id="ARBA00023284"/>
    </source>
</evidence>
<keyword evidence="9" id="KW-1185">Reference proteome</keyword>
<dbReference type="RefSeq" id="WP_344871349.1">
    <property type="nucleotide sequence ID" value="NZ_BAABAL010000005.1"/>
</dbReference>
<dbReference type="InterPro" id="IPR003779">
    <property type="entry name" value="CMD-like"/>
</dbReference>
<accession>A0ABP7R7X5</accession>
<keyword evidence="4 6" id="KW-1015">Disulfide bond</keyword>
<keyword evidence="5 6" id="KW-0676">Redox-active center</keyword>
<feature type="domain" description="Carboxymuconolactone decarboxylase-like" evidence="7">
    <location>
        <begin position="92"/>
        <end position="167"/>
    </location>
</feature>
<comment type="catalytic activity">
    <reaction evidence="6">
        <text>N(6)-[(R)-dihydrolipoyl]-L-lysyl-[lipoyl-carrier protein] + a hydroperoxide = N(6)-[(R)-lipoyl]-L-lysyl-[lipoyl-carrier protein] + an alcohol + H2O</text>
        <dbReference type="Rhea" id="RHEA:62636"/>
        <dbReference type="Rhea" id="RHEA-COMP:10502"/>
        <dbReference type="Rhea" id="RHEA-COMP:16355"/>
        <dbReference type="ChEBI" id="CHEBI:15377"/>
        <dbReference type="ChEBI" id="CHEBI:30879"/>
        <dbReference type="ChEBI" id="CHEBI:35924"/>
        <dbReference type="ChEBI" id="CHEBI:83099"/>
        <dbReference type="ChEBI" id="CHEBI:83100"/>
        <dbReference type="EC" id="1.11.1.28"/>
    </reaction>
</comment>
<evidence type="ECO:0000313" key="9">
    <source>
        <dbReference type="Proteomes" id="UP001501747"/>
    </source>
</evidence>
<evidence type="ECO:0000256" key="2">
    <source>
        <dbReference type="ARBA" id="ARBA00022862"/>
    </source>
</evidence>